<dbReference type="PROSITE" id="PS00211">
    <property type="entry name" value="ABC_TRANSPORTER_1"/>
    <property type="match status" value="1"/>
</dbReference>
<organism evidence="7 8">
    <name type="scientific">Bradyrhizobium erythrophlei</name>
    <dbReference type="NCBI Taxonomy" id="1437360"/>
    <lineage>
        <taxon>Bacteria</taxon>
        <taxon>Pseudomonadati</taxon>
        <taxon>Pseudomonadota</taxon>
        <taxon>Alphaproteobacteria</taxon>
        <taxon>Hyphomicrobiales</taxon>
        <taxon>Nitrobacteraceae</taxon>
        <taxon>Bradyrhizobium</taxon>
    </lineage>
</organism>
<evidence type="ECO:0000256" key="4">
    <source>
        <dbReference type="ARBA" id="ARBA00022840"/>
    </source>
</evidence>
<evidence type="ECO:0000256" key="2">
    <source>
        <dbReference type="ARBA" id="ARBA00022448"/>
    </source>
</evidence>
<dbReference type="PANTHER" id="PTHR42788">
    <property type="entry name" value="TAURINE IMPORT ATP-BINDING PROTEIN-RELATED"/>
    <property type="match status" value="1"/>
</dbReference>
<dbReference type="Proteomes" id="UP000189796">
    <property type="component" value="Chromosome I"/>
</dbReference>
<evidence type="ECO:0000256" key="3">
    <source>
        <dbReference type="ARBA" id="ARBA00022741"/>
    </source>
</evidence>
<proteinExistence type="inferred from homology"/>
<dbReference type="InterPro" id="IPR050166">
    <property type="entry name" value="ABC_transporter_ATP-bind"/>
</dbReference>
<keyword evidence="4 7" id="KW-0067">ATP-binding</keyword>
<evidence type="ECO:0000256" key="1">
    <source>
        <dbReference type="ARBA" id="ARBA00005417"/>
    </source>
</evidence>
<comment type="similarity">
    <text evidence="1">Belongs to the ABC transporter superfamily.</text>
</comment>
<dbReference type="GO" id="GO:0005524">
    <property type="term" value="F:ATP binding"/>
    <property type="evidence" value="ECO:0007669"/>
    <property type="project" value="UniProtKB-KW"/>
</dbReference>
<comment type="function">
    <text evidence="5">Involved in beta-(1--&gt;2)glucan export. Transmembrane domains (TMD) form a pore in the inner membrane and the ATP-binding domain (NBD) is responsible for energy generation.</text>
</comment>
<dbReference type="PROSITE" id="PS50893">
    <property type="entry name" value="ABC_TRANSPORTER_2"/>
    <property type="match status" value="1"/>
</dbReference>
<feature type="domain" description="ABC transporter" evidence="6">
    <location>
        <begin position="20"/>
        <end position="248"/>
    </location>
</feature>
<evidence type="ECO:0000313" key="7">
    <source>
        <dbReference type="EMBL" id="SHG11523.1"/>
    </source>
</evidence>
<dbReference type="Gene3D" id="3.40.50.300">
    <property type="entry name" value="P-loop containing nucleotide triphosphate hydrolases"/>
    <property type="match status" value="1"/>
</dbReference>
<dbReference type="SMART" id="SM00382">
    <property type="entry name" value="AAA"/>
    <property type="match status" value="1"/>
</dbReference>
<sequence length="270" mass="29396">MGEFDMDTNAASVPARSSKLLVEHARKSFRQDSGAEISAIADLSFSVKSGEYVAIVGPTGAGKSVLLDCLLGLKFLDAGQIRVDGLPVENFVREKKGHITRIFQEDRLLPWLSATDNAAFGLQIQGVSQADRRKQAVRWLDAVGLSAFKDALPRELSGGMRQRVNIARAFAPNPELVLLDEAFSALDDVTASRLRQDFKALAQSQQTTFLIVTHSIDEAIFLANRILVFGAPARLMAEIAVPPLAWEDRVASDRIKDEVRSLIVAGARPG</sequence>
<dbReference type="Pfam" id="PF00005">
    <property type="entry name" value="ABC_tran"/>
    <property type="match status" value="1"/>
</dbReference>
<dbReference type="InterPro" id="IPR003439">
    <property type="entry name" value="ABC_transporter-like_ATP-bd"/>
</dbReference>
<dbReference type="EMBL" id="LT670817">
    <property type="protein sequence ID" value="SHG11523.1"/>
    <property type="molecule type" value="Genomic_DNA"/>
</dbReference>
<dbReference type="InterPro" id="IPR003593">
    <property type="entry name" value="AAA+_ATPase"/>
</dbReference>
<dbReference type="OrthoDB" id="9802264at2"/>
<dbReference type="SUPFAM" id="SSF52540">
    <property type="entry name" value="P-loop containing nucleoside triphosphate hydrolases"/>
    <property type="match status" value="1"/>
</dbReference>
<keyword evidence="2" id="KW-0813">Transport</keyword>
<reference evidence="7 8" key="1">
    <citation type="submission" date="2016-11" db="EMBL/GenBank/DDBJ databases">
        <authorList>
            <person name="Jaros S."/>
            <person name="Januszkiewicz K."/>
            <person name="Wedrychowicz H."/>
        </authorList>
    </citation>
    <scope>NUCLEOTIDE SEQUENCE [LARGE SCALE GENOMIC DNA]</scope>
    <source>
        <strain evidence="7 8">GAS138</strain>
    </source>
</reference>
<accession>A0A1M5H6K2</accession>
<evidence type="ECO:0000256" key="5">
    <source>
        <dbReference type="ARBA" id="ARBA00024722"/>
    </source>
</evidence>
<evidence type="ECO:0000313" key="8">
    <source>
        <dbReference type="Proteomes" id="UP000189796"/>
    </source>
</evidence>
<name>A0A1M5H6K2_9BRAD</name>
<dbReference type="InterPro" id="IPR027417">
    <property type="entry name" value="P-loop_NTPase"/>
</dbReference>
<keyword evidence="3" id="KW-0547">Nucleotide-binding</keyword>
<protein>
    <submittedName>
        <fullName evidence="7">NitT/TauT family transport system ATP-binding protein/sulfonate transport system ATP-binding protein</fullName>
    </submittedName>
</protein>
<gene>
    <name evidence="7" type="ORF">SAMN05443248_0337</name>
</gene>
<evidence type="ECO:0000259" key="6">
    <source>
        <dbReference type="PROSITE" id="PS50893"/>
    </source>
</evidence>
<dbReference type="InterPro" id="IPR017871">
    <property type="entry name" value="ABC_transporter-like_CS"/>
</dbReference>
<dbReference type="GO" id="GO:0016887">
    <property type="term" value="F:ATP hydrolysis activity"/>
    <property type="evidence" value="ECO:0007669"/>
    <property type="project" value="InterPro"/>
</dbReference>
<dbReference type="PANTHER" id="PTHR42788:SF19">
    <property type="entry name" value="ALIPHATIC SULFONATES IMPORT ATP-BINDING PROTEIN SSUB 2"/>
    <property type="match status" value="1"/>
</dbReference>
<dbReference type="AlphaFoldDB" id="A0A1M5H6K2"/>